<evidence type="ECO:0008006" key="5">
    <source>
        <dbReference type="Google" id="ProtNLM"/>
    </source>
</evidence>
<feature type="transmembrane region" description="Helical" evidence="2">
    <location>
        <begin position="141"/>
        <end position="161"/>
    </location>
</feature>
<accession>A0AAW6CF39</accession>
<dbReference type="EMBL" id="JAQLWV010000004">
    <property type="protein sequence ID" value="MDB7932105.1"/>
    <property type="molecule type" value="Genomic_DNA"/>
</dbReference>
<feature type="transmembrane region" description="Helical" evidence="2">
    <location>
        <begin position="224"/>
        <end position="244"/>
    </location>
</feature>
<keyword evidence="2" id="KW-1133">Transmembrane helix</keyword>
<dbReference type="RefSeq" id="WP_195325276.1">
    <property type="nucleotide sequence ID" value="NZ_JADMVZ010000006.1"/>
</dbReference>
<feature type="compositionally biased region" description="Low complexity" evidence="1">
    <location>
        <begin position="288"/>
        <end position="302"/>
    </location>
</feature>
<feature type="transmembrane region" description="Helical" evidence="2">
    <location>
        <begin position="167"/>
        <end position="184"/>
    </location>
</feature>
<feature type="compositionally biased region" description="Polar residues" evidence="1">
    <location>
        <begin position="333"/>
        <end position="347"/>
    </location>
</feature>
<dbReference type="Pfam" id="PF19597">
    <property type="entry name" value="TrbL_4"/>
    <property type="match status" value="1"/>
</dbReference>
<feature type="compositionally biased region" description="Gly residues" evidence="1">
    <location>
        <begin position="307"/>
        <end position="324"/>
    </location>
</feature>
<feature type="transmembrane region" description="Helical" evidence="2">
    <location>
        <begin position="196"/>
        <end position="218"/>
    </location>
</feature>
<protein>
    <recommendedName>
        <fullName evidence="5">Conjugal transfer protein TrbL</fullName>
    </recommendedName>
</protein>
<feature type="compositionally biased region" description="Low complexity" evidence="1">
    <location>
        <begin position="535"/>
        <end position="548"/>
    </location>
</feature>
<evidence type="ECO:0000256" key="2">
    <source>
        <dbReference type="SAM" id="Phobius"/>
    </source>
</evidence>
<name>A0AAW6CF39_FLAPL</name>
<feature type="compositionally biased region" description="Low complexity" evidence="1">
    <location>
        <begin position="348"/>
        <end position="390"/>
    </location>
</feature>
<keyword evidence="2" id="KW-0472">Membrane</keyword>
<proteinExistence type="predicted"/>
<gene>
    <name evidence="3" type="ORF">PNE06_03350</name>
</gene>
<evidence type="ECO:0000256" key="1">
    <source>
        <dbReference type="SAM" id="MobiDB-lite"/>
    </source>
</evidence>
<feature type="compositionally biased region" description="Basic and acidic residues" evidence="1">
    <location>
        <begin position="462"/>
        <end position="472"/>
    </location>
</feature>
<dbReference type="AlphaFoldDB" id="A0AAW6CF39"/>
<feature type="compositionally biased region" description="Basic and acidic residues" evidence="1">
    <location>
        <begin position="558"/>
        <end position="569"/>
    </location>
</feature>
<reference evidence="3" key="1">
    <citation type="submission" date="2023-01" db="EMBL/GenBank/DDBJ databases">
        <title>Human gut microbiome strain richness.</title>
        <authorList>
            <person name="Chen-Liaw A."/>
        </authorList>
    </citation>
    <scope>NUCLEOTIDE SEQUENCE</scope>
    <source>
        <strain evidence="3">1001287st1_F4_1001285I_161205</strain>
    </source>
</reference>
<comment type="caution">
    <text evidence="3">The sequence shown here is derived from an EMBL/GenBank/DDBJ whole genome shotgun (WGS) entry which is preliminary data.</text>
</comment>
<evidence type="ECO:0000313" key="4">
    <source>
        <dbReference type="Proteomes" id="UP001211173"/>
    </source>
</evidence>
<feature type="compositionally biased region" description="Polar residues" evidence="1">
    <location>
        <begin position="489"/>
        <end position="520"/>
    </location>
</feature>
<evidence type="ECO:0000313" key="3">
    <source>
        <dbReference type="EMBL" id="MDB7932105.1"/>
    </source>
</evidence>
<organism evidence="3 4">
    <name type="scientific">Flavonifractor plautii</name>
    <name type="common">Fusobacterium plautii</name>
    <dbReference type="NCBI Taxonomy" id="292800"/>
    <lineage>
        <taxon>Bacteria</taxon>
        <taxon>Bacillati</taxon>
        <taxon>Bacillota</taxon>
        <taxon>Clostridia</taxon>
        <taxon>Eubacteriales</taxon>
        <taxon>Oscillospiraceae</taxon>
        <taxon>Flavonifractor</taxon>
    </lineage>
</organism>
<feature type="compositionally biased region" description="Low complexity" evidence="1">
    <location>
        <begin position="571"/>
        <end position="590"/>
    </location>
</feature>
<keyword evidence="2" id="KW-0812">Transmembrane</keyword>
<dbReference type="Proteomes" id="UP001211173">
    <property type="component" value="Unassembled WGS sequence"/>
</dbReference>
<feature type="compositionally biased region" description="Polar residues" evidence="1">
    <location>
        <begin position="668"/>
        <end position="685"/>
    </location>
</feature>
<sequence length="731" mass="75212">MLELIFQGFMEWAYGLVLECWEYFSSALLDIMSLDFAYLETHVPIINDLMQVLLAAGWALLIGNLVFQAVKSMLSGLGFEGEDPKLLFTRTFIFAFLLLASPQICRTGLDITSRIMSALEIPDAVNVTLVDESIFGSLTAAWLLVIICGLIIMFKVFRLILEIAERYVILAMLTITAPLAFAMGGSRNTSEIFTGWCRMFGSMCVLMALNVVFFKMLLSVLSTIPSGLDVLPWMVLIMTIVKVAKKSDAIVTRIGLNPAITGDNLGVRFPGALTYMVIRGMTSQVTKAVGKSAGSSGRGASPNTPPGGSGGGPRSGGPAGGRNGPGVSAAGYSHQSSQQTASQENSFQQGAAQQNTTQQGGAAQAAPQQAAAREQSAGVGSVSSQVNQGGDAARQSRKSAVPPGTRRAPSHVKAGSSPMAGAPVAGRPDGTPGTVPGRPDMASGRTPGTVQPGAPAQATARQEYRSHPRDASGKPTGGQPGTAGTAPGSTSRFTHTVAQTAHGGDTSSSVQTSEQNHVSVGQQTRTSTPPPSASAPPGAHAPGGPTQQHGSPVSGETRFTHREKTEEHTGQAQPSSAPQQVSTPPAASQPGTAGMGTSRFSERPVHQTQPGRNSPLDVPSQKGPQASSTARQEPREASAPTAPPISGGASRPHPGTAGIPAAGREAGQSASAQTRRPASTPTSADSLGGKRPVSTAAASEKGRMAPKGSPGGTLNGAARSSKQKRGSGHGK</sequence>
<feature type="region of interest" description="Disordered" evidence="1">
    <location>
        <begin position="288"/>
        <end position="731"/>
    </location>
</feature>
<feature type="compositionally biased region" description="Basic residues" evidence="1">
    <location>
        <begin position="721"/>
        <end position="731"/>
    </location>
</feature>
<feature type="compositionally biased region" description="Polar residues" evidence="1">
    <location>
        <begin position="622"/>
        <end position="631"/>
    </location>
</feature>
<dbReference type="InterPro" id="IPR046084">
    <property type="entry name" value="TrbL_4"/>
</dbReference>